<evidence type="ECO:0000313" key="3">
    <source>
        <dbReference type="Proteomes" id="UP000053352"/>
    </source>
</evidence>
<dbReference type="InterPro" id="IPR036866">
    <property type="entry name" value="RibonucZ/Hydroxyglut_hydro"/>
</dbReference>
<protein>
    <recommendedName>
        <fullName evidence="1">Metallo-beta-lactamase domain-containing protein</fullName>
    </recommendedName>
</protein>
<dbReference type="InterPro" id="IPR052926">
    <property type="entry name" value="Metallo-beta-lactamase_dom"/>
</dbReference>
<dbReference type="EMBL" id="LNTB01000001">
    <property type="protein sequence ID" value="KSW11348.1"/>
    <property type="molecule type" value="Genomic_DNA"/>
</dbReference>
<proteinExistence type="predicted"/>
<accession>A0A0V8RTH1</accession>
<gene>
    <name evidence="2" type="ORF">CF15_00295</name>
</gene>
<dbReference type="OrthoDB" id="7773at2157"/>
<comment type="caution">
    <text evidence="2">The sequence shown here is derived from an EMBL/GenBank/DDBJ whole genome shotgun (WGS) entry which is preliminary data.</text>
</comment>
<dbReference type="Proteomes" id="UP000053352">
    <property type="component" value="Unassembled WGS sequence"/>
</dbReference>
<evidence type="ECO:0000313" key="2">
    <source>
        <dbReference type="EMBL" id="KSW11348.1"/>
    </source>
</evidence>
<dbReference type="STRING" id="2309.CF15_00295"/>
<name>A0A0V8RTH1_PYROC</name>
<dbReference type="CDD" id="cd07713">
    <property type="entry name" value="DHPS-like_MBL-fold"/>
    <property type="match status" value="1"/>
</dbReference>
<dbReference type="PANTHER" id="PTHR13754">
    <property type="entry name" value="METALLO-BETA-LACTAMASE SUPERFAMILY PROTEIN"/>
    <property type="match status" value="1"/>
</dbReference>
<dbReference type="SMART" id="SM00849">
    <property type="entry name" value="Lactamase_B"/>
    <property type="match status" value="1"/>
</dbReference>
<dbReference type="RefSeq" id="WP_058370021.1">
    <property type="nucleotide sequence ID" value="NZ_LNTB01000001.1"/>
</dbReference>
<dbReference type="SUPFAM" id="SSF56281">
    <property type="entry name" value="Metallo-hydrolase/oxidoreductase"/>
    <property type="match status" value="1"/>
</dbReference>
<dbReference type="AlphaFoldDB" id="A0A0V8RTH1"/>
<evidence type="ECO:0000259" key="1">
    <source>
        <dbReference type="SMART" id="SM00849"/>
    </source>
</evidence>
<dbReference type="InterPro" id="IPR041712">
    <property type="entry name" value="DHPS-like_MBL-fold"/>
</dbReference>
<sequence>MLTSPGSVQEARVTFLAEDTAGSFLATKRNILGQHGLSALIEVESSEGKRYKVLFDTGQYAEAIIHNARLLGVSLEDVDAIVLSHNHYDHTGGLIGVLEKIGRRVPVVVHPDVFKPSIYVGGGQGLMDLGPGWSRGEAERAGAIFVETRRPLEVVPGVYYLGEVEREREDLAPGLPGAYTIVDGELVPHSLRDDTGVAIRIEGYGLVVVSGCGHSGITNIAVHASRALKDDVKAVMGGFHLYAAERGTIDEIAGMLRKIGVEEVYPGHCTGLRAESRLAEVYGDRFHRITAGYTAVFRSPG</sequence>
<dbReference type="InterPro" id="IPR001279">
    <property type="entry name" value="Metallo-B-lactamas"/>
</dbReference>
<dbReference type="Gene3D" id="3.60.15.10">
    <property type="entry name" value="Ribonuclease Z/Hydroxyacylglutathione hydrolase-like"/>
    <property type="match status" value="1"/>
</dbReference>
<dbReference type="Pfam" id="PF00753">
    <property type="entry name" value="Lactamase_B"/>
    <property type="match status" value="1"/>
</dbReference>
<reference evidence="2 3" key="1">
    <citation type="submission" date="2015-11" db="EMBL/GenBank/DDBJ databases">
        <title>Genome sequence of Pyrodictium occultum PL-19, a marine hyperthermophilic archaeon isolated from Volcano, Italy.</title>
        <authorList>
            <person name="Utturkar S."/>
            <person name="Huber H."/>
            <person name="Leptihn S."/>
            <person name="Brown S."/>
            <person name="Stetter K.O."/>
            <person name="Podar M."/>
        </authorList>
    </citation>
    <scope>NUCLEOTIDE SEQUENCE [LARGE SCALE GENOMIC DNA]</scope>
    <source>
        <strain evidence="2 3">PL-19</strain>
    </source>
</reference>
<organism evidence="2 3">
    <name type="scientific">Pyrodictium occultum</name>
    <dbReference type="NCBI Taxonomy" id="2309"/>
    <lineage>
        <taxon>Archaea</taxon>
        <taxon>Thermoproteota</taxon>
        <taxon>Thermoprotei</taxon>
        <taxon>Desulfurococcales</taxon>
        <taxon>Pyrodictiaceae</taxon>
        <taxon>Pyrodictium</taxon>
    </lineage>
</organism>
<dbReference type="PANTHER" id="PTHR13754:SF18">
    <property type="entry name" value="7,8-DIHYDROPTERIN-6-METHYL-4-(BETA-D-RIBOFURANOSYL)-AMINOBENZENE-5'-PHOSPHATE SYNTHASE"/>
    <property type="match status" value="1"/>
</dbReference>
<keyword evidence="3" id="KW-1185">Reference proteome</keyword>
<feature type="domain" description="Metallo-beta-lactamase" evidence="1">
    <location>
        <begin position="35"/>
        <end position="268"/>
    </location>
</feature>
<dbReference type="GO" id="GO:0016740">
    <property type="term" value="F:transferase activity"/>
    <property type="evidence" value="ECO:0007669"/>
    <property type="project" value="TreeGrafter"/>
</dbReference>